<evidence type="ECO:0000256" key="2">
    <source>
        <dbReference type="SAM" id="Phobius"/>
    </source>
</evidence>
<accession>A0ABV5KC73</accession>
<evidence type="ECO:0000313" key="4">
    <source>
        <dbReference type="Proteomes" id="UP001589750"/>
    </source>
</evidence>
<keyword evidence="2" id="KW-0472">Membrane</keyword>
<dbReference type="EMBL" id="JBHMDG010000018">
    <property type="protein sequence ID" value="MFB9314352.1"/>
    <property type="molecule type" value="Genomic_DNA"/>
</dbReference>
<organism evidence="3 4">
    <name type="scientific">Nocardioides plantarum</name>
    <dbReference type="NCBI Taxonomy" id="29299"/>
    <lineage>
        <taxon>Bacteria</taxon>
        <taxon>Bacillati</taxon>
        <taxon>Actinomycetota</taxon>
        <taxon>Actinomycetes</taxon>
        <taxon>Propionibacteriales</taxon>
        <taxon>Nocardioidaceae</taxon>
        <taxon>Nocardioides</taxon>
    </lineage>
</organism>
<feature type="transmembrane region" description="Helical" evidence="2">
    <location>
        <begin position="51"/>
        <end position="75"/>
    </location>
</feature>
<gene>
    <name evidence="3" type="ORF">ACFFRI_14950</name>
</gene>
<feature type="transmembrane region" description="Helical" evidence="2">
    <location>
        <begin position="87"/>
        <end position="109"/>
    </location>
</feature>
<name>A0ABV5KC73_9ACTN</name>
<dbReference type="RefSeq" id="WP_140009537.1">
    <property type="nucleotide sequence ID" value="NZ_JBHMDG010000018.1"/>
</dbReference>
<keyword evidence="2" id="KW-0812">Transmembrane</keyword>
<feature type="region of interest" description="Disordered" evidence="1">
    <location>
        <begin position="1"/>
        <end position="34"/>
    </location>
</feature>
<evidence type="ECO:0008006" key="5">
    <source>
        <dbReference type="Google" id="ProtNLM"/>
    </source>
</evidence>
<evidence type="ECO:0000313" key="3">
    <source>
        <dbReference type="EMBL" id="MFB9314352.1"/>
    </source>
</evidence>
<sequence>MSDAQPEPPRRVRVTGPDRAAHPSPRSRTGDIDDETPLGDLYLGSLLREQLLLAARVLGLLALTVGTLPLLFFVAPGLDDVRLLGLPMVWLVLGVLVYPWLVLLGWSYVRRAERNERDFAELLGEVDR</sequence>
<proteinExistence type="predicted"/>
<protein>
    <recommendedName>
        <fullName evidence="5">DUF485 domain-containing protein</fullName>
    </recommendedName>
</protein>
<dbReference type="Proteomes" id="UP001589750">
    <property type="component" value="Unassembled WGS sequence"/>
</dbReference>
<reference evidence="3 4" key="1">
    <citation type="submission" date="2024-09" db="EMBL/GenBank/DDBJ databases">
        <authorList>
            <person name="Sun Q."/>
            <person name="Mori K."/>
        </authorList>
    </citation>
    <scope>NUCLEOTIDE SEQUENCE [LARGE SCALE GENOMIC DNA]</scope>
    <source>
        <strain evidence="3 4">JCM 9626</strain>
    </source>
</reference>
<keyword evidence="2" id="KW-1133">Transmembrane helix</keyword>
<evidence type="ECO:0000256" key="1">
    <source>
        <dbReference type="SAM" id="MobiDB-lite"/>
    </source>
</evidence>
<comment type="caution">
    <text evidence="3">The sequence shown here is derived from an EMBL/GenBank/DDBJ whole genome shotgun (WGS) entry which is preliminary data.</text>
</comment>
<keyword evidence="4" id="KW-1185">Reference proteome</keyword>